<proteinExistence type="predicted"/>
<name>A0ABV8SDR0_9BACL</name>
<sequence>MSRAELKKVFVVEKIISGQMTNAEGAAAHGAGEEKSSAAKSN</sequence>
<protein>
    <submittedName>
        <fullName evidence="2">Uncharacterized protein</fullName>
    </submittedName>
</protein>
<feature type="compositionally biased region" description="Basic and acidic residues" evidence="1">
    <location>
        <begin position="31"/>
        <end position="42"/>
    </location>
</feature>
<dbReference type="EMBL" id="JBHSED010000040">
    <property type="protein sequence ID" value="MFC4305466.1"/>
    <property type="molecule type" value="Genomic_DNA"/>
</dbReference>
<organism evidence="2 3">
    <name type="scientific">Cohnella boryungensis</name>
    <dbReference type="NCBI Taxonomy" id="768479"/>
    <lineage>
        <taxon>Bacteria</taxon>
        <taxon>Bacillati</taxon>
        <taxon>Bacillota</taxon>
        <taxon>Bacilli</taxon>
        <taxon>Bacillales</taxon>
        <taxon>Paenibacillaceae</taxon>
        <taxon>Cohnella</taxon>
    </lineage>
</organism>
<feature type="region of interest" description="Disordered" evidence="1">
    <location>
        <begin position="21"/>
        <end position="42"/>
    </location>
</feature>
<evidence type="ECO:0000313" key="2">
    <source>
        <dbReference type="EMBL" id="MFC4305466.1"/>
    </source>
</evidence>
<comment type="caution">
    <text evidence="2">The sequence shown here is derived from an EMBL/GenBank/DDBJ whole genome shotgun (WGS) entry which is preliminary data.</text>
</comment>
<evidence type="ECO:0000256" key="1">
    <source>
        <dbReference type="SAM" id="MobiDB-lite"/>
    </source>
</evidence>
<gene>
    <name evidence="2" type="ORF">ACFO1S_18715</name>
</gene>
<keyword evidence="3" id="KW-1185">Reference proteome</keyword>
<accession>A0ABV8SDR0</accession>
<dbReference type="Proteomes" id="UP001595755">
    <property type="component" value="Unassembled WGS sequence"/>
</dbReference>
<evidence type="ECO:0000313" key="3">
    <source>
        <dbReference type="Proteomes" id="UP001595755"/>
    </source>
</evidence>
<reference evidence="3" key="1">
    <citation type="journal article" date="2019" name="Int. J. Syst. Evol. Microbiol.">
        <title>The Global Catalogue of Microorganisms (GCM) 10K type strain sequencing project: providing services to taxonomists for standard genome sequencing and annotation.</title>
        <authorList>
            <consortium name="The Broad Institute Genomics Platform"/>
            <consortium name="The Broad Institute Genome Sequencing Center for Infectious Disease"/>
            <person name="Wu L."/>
            <person name="Ma J."/>
        </authorList>
    </citation>
    <scope>NUCLEOTIDE SEQUENCE [LARGE SCALE GENOMIC DNA]</scope>
    <source>
        <strain evidence="3">CGMCC 4.1641</strain>
    </source>
</reference>